<feature type="transmembrane region" description="Helical" evidence="8">
    <location>
        <begin position="79"/>
        <end position="97"/>
    </location>
</feature>
<evidence type="ECO:0000256" key="1">
    <source>
        <dbReference type="ARBA" id="ARBA00004651"/>
    </source>
</evidence>
<evidence type="ECO:0000256" key="7">
    <source>
        <dbReference type="ARBA" id="ARBA00023136"/>
    </source>
</evidence>
<keyword evidence="6 8" id="KW-1133">Transmembrane helix</keyword>
<evidence type="ECO:0000256" key="3">
    <source>
        <dbReference type="ARBA" id="ARBA00022448"/>
    </source>
</evidence>
<feature type="transmembrane region" description="Helical" evidence="8">
    <location>
        <begin position="197"/>
        <end position="220"/>
    </location>
</feature>
<keyword evidence="3" id="KW-0813">Transport</keyword>
<dbReference type="InterPro" id="IPR002781">
    <property type="entry name" value="TM_pro_TauE-like"/>
</dbReference>
<keyword evidence="7 8" id="KW-0472">Membrane</keyword>
<dbReference type="PANTHER" id="PTHR30269">
    <property type="entry name" value="TRANSMEMBRANE PROTEIN YFCA"/>
    <property type="match status" value="1"/>
</dbReference>
<comment type="subcellular location">
    <subcellularLocation>
        <location evidence="1 8">Cell membrane</location>
        <topology evidence="1 8">Multi-pass membrane protein</topology>
    </subcellularLocation>
</comment>
<feature type="transmembrane region" description="Helical" evidence="8">
    <location>
        <begin position="232"/>
        <end position="248"/>
    </location>
</feature>
<dbReference type="GO" id="GO:0005886">
    <property type="term" value="C:plasma membrane"/>
    <property type="evidence" value="ECO:0007669"/>
    <property type="project" value="UniProtKB-SubCell"/>
</dbReference>
<organism evidence="9 10">
    <name type="scientific">Paramylibacter kogurei</name>
    <dbReference type="NCBI Taxonomy" id="1889778"/>
    <lineage>
        <taxon>Bacteria</taxon>
        <taxon>Pseudomonadati</taxon>
        <taxon>Pseudomonadota</taxon>
        <taxon>Alphaproteobacteria</taxon>
        <taxon>Rhodobacterales</taxon>
        <taxon>Paracoccaceae</taxon>
        <taxon>Paramylibacter</taxon>
    </lineage>
</organism>
<feature type="transmembrane region" description="Helical" evidence="8">
    <location>
        <begin position="104"/>
        <end position="126"/>
    </location>
</feature>
<dbReference type="Pfam" id="PF01925">
    <property type="entry name" value="TauE"/>
    <property type="match status" value="1"/>
</dbReference>
<sequence length="249" mass="26938">MELIQQALQIDGLWLLVFAVSLAGLVRGFAGFGTAMVFMPIAAQVVEPITAIIMLLVFDLFGPLALLPRAWHDGEPRDVGLLGLGAIIGLPFGVYLLTQLDPVVFRWMVSCLALMMLVLLISGWRYRNPLNAIMTSIVGVISGFLCGIAALPGPPVILSYMSSPRAPAMVRGNTILYLFLVDIMTFVVFAIKGLLTIVPMVIGVILAVPYGIGGLVGQWIFNPDKEHIYRRVAYAIIGISALAGMPIWD</sequence>
<keyword evidence="10" id="KW-1185">Reference proteome</keyword>
<evidence type="ECO:0000256" key="8">
    <source>
        <dbReference type="RuleBase" id="RU363041"/>
    </source>
</evidence>
<dbReference type="AlphaFoldDB" id="A0A2G5K491"/>
<dbReference type="InterPro" id="IPR052017">
    <property type="entry name" value="TSUP"/>
</dbReference>
<feature type="transmembrane region" description="Helical" evidence="8">
    <location>
        <begin position="132"/>
        <end position="153"/>
    </location>
</feature>
<gene>
    <name evidence="9" type="ORF">BFP76_03850</name>
</gene>
<evidence type="ECO:0000256" key="5">
    <source>
        <dbReference type="ARBA" id="ARBA00022692"/>
    </source>
</evidence>
<keyword evidence="4 8" id="KW-1003">Cell membrane</keyword>
<dbReference type="OrthoDB" id="9795324at2"/>
<protein>
    <recommendedName>
        <fullName evidence="8">Probable membrane transporter protein</fullName>
    </recommendedName>
</protein>
<evidence type="ECO:0000313" key="9">
    <source>
        <dbReference type="EMBL" id="PIB24358.1"/>
    </source>
</evidence>
<name>A0A2G5K491_9RHOB</name>
<comment type="similarity">
    <text evidence="2 8">Belongs to the 4-toluene sulfonate uptake permease (TSUP) (TC 2.A.102) family.</text>
</comment>
<comment type="caution">
    <text evidence="9">The sequence shown here is derived from an EMBL/GenBank/DDBJ whole genome shotgun (WGS) entry which is preliminary data.</text>
</comment>
<reference evidence="9 10" key="1">
    <citation type="submission" date="2016-08" db="EMBL/GenBank/DDBJ databases">
        <title>Draft genome of Amylibacter sp. strain 4G11.</title>
        <authorList>
            <person name="Wong S.-K."/>
            <person name="Hamasaki K."/>
            <person name="Yoshizawa S."/>
        </authorList>
    </citation>
    <scope>NUCLEOTIDE SEQUENCE [LARGE SCALE GENOMIC DNA]</scope>
    <source>
        <strain evidence="9 10">4G11</strain>
    </source>
</reference>
<keyword evidence="5 8" id="KW-0812">Transmembrane</keyword>
<proteinExistence type="inferred from homology"/>
<dbReference type="EMBL" id="MDGM01000012">
    <property type="protein sequence ID" value="PIB24358.1"/>
    <property type="molecule type" value="Genomic_DNA"/>
</dbReference>
<feature type="transmembrane region" description="Helical" evidence="8">
    <location>
        <begin position="12"/>
        <end position="38"/>
    </location>
</feature>
<accession>A0A2G5K491</accession>
<feature type="transmembrane region" description="Helical" evidence="8">
    <location>
        <begin position="174"/>
        <end position="191"/>
    </location>
</feature>
<dbReference type="Proteomes" id="UP000231516">
    <property type="component" value="Unassembled WGS sequence"/>
</dbReference>
<feature type="transmembrane region" description="Helical" evidence="8">
    <location>
        <begin position="45"/>
        <end position="67"/>
    </location>
</feature>
<evidence type="ECO:0000256" key="2">
    <source>
        <dbReference type="ARBA" id="ARBA00009142"/>
    </source>
</evidence>
<evidence type="ECO:0000256" key="6">
    <source>
        <dbReference type="ARBA" id="ARBA00022989"/>
    </source>
</evidence>
<evidence type="ECO:0000256" key="4">
    <source>
        <dbReference type="ARBA" id="ARBA00022475"/>
    </source>
</evidence>
<dbReference type="PANTHER" id="PTHR30269:SF37">
    <property type="entry name" value="MEMBRANE TRANSPORTER PROTEIN"/>
    <property type="match status" value="1"/>
</dbReference>
<evidence type="ECO:0000313" key="10">
    <source>
        <dbReference type="Proteomes" id="UP000231516"/>
    </source>
</evidence>
<dbReference type="RefSeq" id="WP_099592684.1">
    <property type="nucleotide sequence ID" value="NZ_MDGM01000012.1"/>
</dbReference>